<reference evidence="2 3" key="1">
    <citation type="journal article" date="2017" name="Mol. Plant">
        <title>The Genome of Medicinal Plant Macleaya cordata Provides New Insights into Benzylisoquinoline Alkaloids Metabolism.</title>
        <authorList>
            <person name="Liu X."/>
            <person name="Liu Y."/>
            <person name="Huang P."/>
            <person name="Ma Y."/>
            <person name="Qing Z."/>
            <person name="Tang Q."/>
            <person name="Cao H."/>
            <person name="Cheng P."/>
            <person name="Zheng Y."/>
            <person name="Yuan Z."/>
            <person name="Zhou Y."/>
            <person name="Liu J."/>
            <person name="Tang Z."/>
            <person name="Zhuo Y."/>
            <person name="Zhang Y."/>
            <person name="Yu L."/>
            <person name="Huang J."/>
            <person name="Yang P."/>
            <person name="Peng Q."/>
            <person name="Zhang J."/>
            <person name="Jiang W."/>
            <person name="Zhang Z."/>
            <person name="Lin K."/>
            <person name="Ro D.K."/>
            <person name="Chen X."/>
            <person name="Xiong X."/>
            <person name="Shang Y."/>
            <person name="Huang S."/>
            <person name="Zeng J."/>
        </authorList>
    </citation>
    <scope>NUCLEOTIDE SEQUENCE [LARGE SCALE GENOMIC DNA]</scope>
    <source>
        <strain evidence="3">cv. BLH2017</strain>
        <tissue evidence="2">Root</tissue>
    </source>
</reference>
<dbReference type="PANTHER" id="PTHR36019:SF3">
    <property type="entry name" value="PLANT_PROTEIN"/>
    <property type="match status" value="1"/>
</dbReference>
<dbReference type="Proteomes" id="UP000195402">
    <property type="component" value="Unassembled WGS sequence"/>
</dbReference>
<evidence type="ECO:0000256" key="1">
    <source>
        <dbReference type="SAM" id="MobiDB-lite"/>
    </source>
</evidence>
<dbReference type="OMA" id="INMERSW"/>
<proteinExistence type="predicted"/>
<evidence type="ECO:0000313" key="3">
    <source>
        <dbReference type="Proteomes" id="UP000195402"/>
    </source>
</evidence>
<feature type="compositionally biased region" description="Basic residues" evidence="1">
    <location>
        <begin position="56"/>
        <end position="65"/>
    </location>
</feature>
<dbReference type="OrthoDB" id="1847777at2759"/>
<dbReference type="InParanoid" id="A0A200PXP2"/>
<name>A0A200PXP2_MACCD</name>
<evidence type="ECO:0000313" key="2">
    <source>
        <dbReference type="EMBL" id="OVA02946.1"/>
    </source>
</evidence>
<accession>A0A200PXP2</accession>
<keyword evidence="3" id="KW-1185">Reference proteome</keyword>
<dbReference type="PANTHER" id="PTHR36019">
    <property type="entry name" value="PLANT/PROTEIN"/>
    <property type="match status" value="1"/>
</dbReference>
<comment type="caution">
    <text evidence="2">The sequence shown here is derived from an EMBL/GenBank/DDBJ whole genome shotgun (WGS) entry which is preliminary data.</text>
</comment>
<dbReference type="EMBL" id="MVGT01003947">
    <property type="protein sequence ID" value="OVA02946.1"/>
    <property type="molecule type" value="Genomic_DNA"/>
</dbReference>
<feature type="region of interest" description="Disordered" evidence="1">
    <location>
        <begin position="38"/>
        <end position="66"/>
    </location>
</feature>
<organism evidence="2 3">
    <name type="scientific">Macleaya cordata</name>
    <name type="common">Five-seeded plume-poppy</name>
    <name type="synonym">Bocconia cordata</name>
    <dbReference type="NCBI Taxonomy" id="56857"/>
    <lineage>
        <taxon>Eukaryota</taxon>
        <taxon>Viridiplantae</taxon>
        <taxon>Streptophyta</taxon>
        <taxon>Embryophyta</taxon>
        <taxon>Tracheophyta</taxon>
        <taxon>Spermatophyta</taxon>
        <taxon>Magnoliopsida</taxon>
        <taxon>Ranunculales</taxon>
        <taxon>Papaveraceae</taxon>
        <taxon>Papaveroideae</taxon>
        <taxon>Macleaya</taxon>
    </lineage>
</organism>
<dbReference type="AlphaFoldDB" id="A0A200PXP2"/>
<protein>
    <submittedName>
        <fullName evidence="2">Uncharacterized protein</fullName>
    </submittedName>
</protein>
<sequence>MSISCLNCQTSKRSDREPDCGLRLCCIGVDRSWSGNLTPPPYEQIGNGSSVGVTSKGRKGHRRIHSTGVLAFEGRSGDSGEPRLLRSCGMRRDWSFENLRQIREEA</sequence>
<gene>
    <name evidence="2" type="ORF">BVC80_9095g153</name>
</gene>